<sequence length="492" mass="54588">MAPARLLFDLNEPPPEEDIEDDVAMACEDSQPQPQPQPHLDADDGGEGDGSTACDLPSPPPPPLPPKDDSTGGESSEISEPLLPVLDLDAPLSPLDDDDDDEVEDDDHDLPRPPDDPDGARSPGPSHSERMAKTDRSTTASHAEAASTVTTPCSQAADDGGHGVTTSPRTTTTSLPDSRGMKTLSPAFSARSSSETGAAARVHGSHMPRRDKPPVPSVPRDDDYSGSRLAGSPSTSHHERSMRSHHPYAMRSGGTPRNNNNNNRRRPRRPMRQGYKYNGHDQRGQQQVNNYSHGQRQVYGNGQDQRQQLNNNGRDQRHQVYSSNCHDQRQPVYNNDQDQRRQVYNNGQDQRRQGHHGYRKPESYQGGQGQLQYGYSAPNRQRQQQQQQQGYSSGRPSAGGQYAGEDSYGSRQIPANQQHQHFRGQQRHVVKPYYARGFDASDDRATNAGKQAKYDHPEQQQRAYQQHRRNTQSTAGGGGPARRRQYYGDLYN</sequence>
<proteinExistence type="predicted"/>
<dbReference type="EnsemblPlants" id="ORUFI06G25970.1">
    <property type="protein sequence ID" value="ORUFI06G25970.1"/>
    <property type="gene ID" value="ORUFI06G25970"/>
</dbReference>
<feature type="compositionally biased region" description="Acidic residues" evidence="1">
    <location>
        <begin position="95"/>
        <end position="108"/>
    </location>
</feature>
<feature type="compositionally biased region" description="Low complexity" evidence="1">
    <location>
        <begin position="370"/>
        <end position="389"/>
    </location>
</feature>
<evidence type="ECO:0000256" key="1">
    <source>
        <dbReference type="SAM" id="MobiDB-lite"/>
    </source>
</evidence>
<feature type="compositionally biased region" description="Low complexity" evidence="1">
    <location>
        <begin position="137"/>
        <end position="151"/>
    </location>
</feature>
<reference evidence="3" key="1">
    <citation type="submission" date="2013-06" db="EMBL/GenBank/DDBJ databases">
        <authorList>
            <person name="Zhao Q."/>
        </authorList>
    </citation>
    <scope>NUCLEOTIDE SEQUENCE</scope>
    <source>
        <strain evidence="3">cv. W1943</strain>
    </source>
</reference>
<evidence type="ECO:0000313" key="2">
    <source>
        <dbReference type="EnsemblPlants" id="ORUFI06G25970.1"/>
    </source>
</evidence>
<feature type="compositionally biased region" description="Basic residues" evidence="1">
    <location>
        <begin position="420"/>
        <end position="430"/>
    </location>
</feature>
<dbReference type="Proteomes" id="UP000008022">
    <property type="component" value="Unassembled WGS sequence"/>
</dbReference>
<feature type="compositionally biased region" description="Acidic residues" evidence="1">
    <location>
        <begin position="14"/>
        <end position="23"/>
    </location>
</feature>
<dbReference type="HOGENOM" id="CLU_044654_0_0_1"/>
<feature type="compositionally biased region" description="Low complexity" evidence="1">
    <location>
        <begin position="81"/>
        <end position="94"/>
    </location>
</feature>
<protein>
    <submittedName>
        <fullName evidence="2">Uncharacterized protein</fullName>
    </submittedName>
</protein>
<feature type="compositionally biased region" description="Low complexity" evidence="1">
    <location>
        <begin position="165"/>
        <end position="174"/>
    </location>
</feature>
<dbReference type="AlphaFoldDB" id="A0A0E0Q1E2"/>
<dbReference type="OMA" id="CEDSQPQ"/>
<feature type="compositionally biased region" description="Basic and acidic residues" evidence="1">
    <location>
        <begin position="208"/>
        <end position="225"/>
    </location>
</feature>
<dbReference type="STRING" id="4529.A0A0E0Q1E2"/>
<name>A0A0E0Q1E2_ORYRU</name>
<feature type="compositionally biased region" description="Polar residues" evidence="1">
    <location>
        <begin position="305"/>
        <end position="348"/>
    </location>
</feature>
<feature type="compositionally biased region" description="Basic and acidic residues" evidence="1">
    <location>
        <begin position="127"/>
        <end position="136"/>
    </location>
</feature>
<accession>A0A0E0Q1E2</accession>
<dbReference type="Gramene" id="ORUFI06G25970.1">
    <property type="protein sequence ID" value="ORUFI06G25970.1"/>
    <property type="gene ID" value="ORUFI06G25970"/>
</dbReference>
<dbReference type="eggNOG" id="ENOG502R5NP">
    <property type="taxonomic scope" value="Eukaryota"/>
</dbReference>
<reference evidence="2" key="2">
    <citation type="submission" date="2015-06" db="UniProtKB">
        <authorList>
            <consortium name="EnsemblPlants"/>
        </authorList>
    </citation>
    <scope>IDENTIFICATION</scope>
</reference>
<feature type="region of interest" description="Disordered" evidence="1">
    <location>
        <begin position="305"/>
        <end position="492"/>
    </location>
</feature>
<feature type="region of interest" description="Disordered" evidence="1">
    <location>
        <begin position="1"/>
        <end position="286"/>
    </location>
</feature>
<feature type="compositionally biased region" description="Basic and acidic residues" evidence="1">
    <location>
        <begin position="109"/>
        <end position="119"/>
    </location>
</feature>
<evidence type="ECO:0000313" key="3">
    <source>
        <dbReference type="Proteomes" id="UP000008022"/>
    </source>
</evidence>
<keyword evidence="3" id="KW-1185">Reference proteome</keyword>
<organism evidence="2 3">
    <name type="scientific">Oryza rufipogon</name>
    <name type="common">Brownbeard rice</name>
    <name type="synonym">Asian wild rice</name>
    <dbReference type="NCBI Taxonomy" id="4529"/>
    <lineage>
        <taxon>Eukaryota</taxon>
        <taxon>Viridiplantae</taxon>
        <taxon>Streptophyta</taxon>
        <taxon>Embryophyta</taxon>
        <taxon>Tracheophyta</taxon>
        <taxon>Spermatophyta</taxon>
        <taxon>Magnoliopsida</taxon>
        <taxon>Liliopsida</taxon>
        <taxon>Poales</taxon>
        <taxon>Poaceae</taxon>
        <taxon>BOP clade</taxon>
        <taxon>Oryzoideae</taxon>
        <taxon>Oryzeae</taxon>
        <taxon>Oryzinae</taxon>
        <taxon>Oryza</taxon>
    </lineage>
</organism>